<feature type="compositionally biased region" description="Basic and acidic residues" evidence="1">
    <location>
        <begin position="497"/>
        <end position="521"/>
    </location>
</feature>
<keyword evidence="2" id="KW-0732">Signal</keyword>
<feature type="region of interest" description="Disordered" evidence="1">
    <location>
        <begin position="316"/>
        <end position="354"/>
    </location>
</feature>
<evidence type="ECO:0000256" key="2">
    <source>
        <dbReference type="SAM" id="SignalP"/>
    </source>
</evidence>
<feature type="compositionally biased region" description="Low complexity" evidence="1">
    <location>
        <begin position="276"/>
        <end position="286"/>
    </location>
</feature>
<reference evidence="3 4" key="1">
    <citation type="submission" date="2017-03" db="EMBL/GenBank/DDBJ databases">
        <title>Genome of the blue death feigning beetle - Asbolus verrucosus.</title>
        <authorList>
            <person name="Rider S.D."/>
        </authorList>
    </citation>
    <scope>NUCLEOTIDE SEQUENCE [LARGE SCALE GENOMIC DNA]</scope>
    <source>
        <strain evidence="3">Butters</strain>
        <tissue evidence="3">Head and leg muscle</tissue>
    </source>
</reference>
<evidence type="ECO:0000313" key="4">
    <source>
        <dbReference type="Proteomes" id="UP000292052"/>
    </source>
</evidence>
<organism evidence="3 4">
    <name type="scientific">Asbolus verrucosus</name>
    <name type="common">Desert ironclad beetle</name>
    <dbReference type="NCBI Taxonomy" id="1661398"/>
    <lineage>
        <taxon>Eukaryota</taxon>
        <taxon>Metazoa</taxon>
        <taxon>Ecdysozoa</taxon>
        <taxon>Arthropoda</taxon>
        <taxon>Hexapoda</taxon>
        <taxon>Insecta</taxon>
        <taxon>Pterygota</taxon>
        <taxon>Neoptera</taxon>
        <taxon>Endopterygota</taxon>
        <taxon>Coleoptera</taxon>
        <taxon>Polyphaga</taxon>
        <taxon>Cucujiformia</taxon>
        <taxon>Tenebrionidae</taxon>
        <taxon>Pimeliinae</taxon>
        <taxon>Asbolus</taxon>
    </lineage>
</organism>
<feature type="compositionally biased region" description="Polar residues" evidence="1">
    <location>
        <begin position="287"/>
        <end position="301"/>
    </location>
</feature>
<dbReference type="OrthoDB" id="6744912at2759"/>
<feature type="region of interest" description="Disordered" evidence="1">
    <location>
        <begin position="475"/>
        <end position="529"/>
    </location>
</feature>
<accession>A0A482VW64</accession>
<feature type="region of interest" description="Disordered" evidence="1">
    <location>
        <begin position="276"/>
        <end position="303"/>
    </location>
</feature>
<gene>
    <name evidence="3" type="ORF">BDFB_013329</name>
</gene>
<feature type="chain" id="PRO_5019731271" evidence="2">
    <location>
        <begin position="18"/>
        <end position="529"/>
    </location>
</feature>
<feature type="region of interest" description="Disordered" evidence="1">
    <location>
        <begin position="367"/>
        <end position="386"/>
    </location>
</feature>
<feature type="compositionally biased region" description="Low complexity" evidence="1">
    <location>
        <begin position="237"/>
        <end position="253"/>
    </location>
</feature>
<keyword evidence="4" id="KW-1185">Reference proteome</keyword>
<dbReference type="AlphaFoldDB" id="A0A482VW64"/>
<name>A0A482VW64_ASBVE</name>
<feature type="signal peptide" evidence="2">
    <location>
        <begin position="1"/>
        <end position="17"/>
    </location>
</feature>
<dbReference type="EMBL" id="QDEB01054986">
    <property type="protein sequence ID" value="RZC37191.1"/>
    <property type="molecule type" value="Genomic_DNA"/>
</dbReference>
<protein>
    <submittedName>
        <fullName evidence="3">Glutenin, high molecular weight subunit DX5-like</fullName>
    </submittedName>
</protein>
<sequence length="529" mass="57310">MSSRCLVFICLVIAVQSALIKKRNIPVEIVYDKYHPTHYGNRNLGEKVQLSHDDLLKLKISDEIINAEKQALVEAEDRPLGNPYGVKNLEEKVQLSPEELGQASKHLPNVIDDDELVKSALADAVQAPAPMNTLSLLKKAEAIIYGGLNKIRNNIDKAAEGGNVMKPSQEDWEKFNQTVEAFFKDQYRNVNVKQEEKPPENNQNQNNQNQNIIQNIINNFQTAATNFMQNYFPQNNQQAAGPEDEQQQQAQQQGPFQQFVNMFSGGFNQIVSSINNLNGQNNAQNGTSGQEDTGNPVNQGSNFFNNVINQVQQFFSRPNQGGSSQSGGSSQAGGNQEDAGTQPSTSPPGLLQGAFNQFNNVVNNLRPPITQAPVQGDEGTGTTTTQRGPIQIIQSIGSQLVGNFLGQQSSSKPPEDEGAATTQSTNFIQNLGQAFQNVNIFRPQTSTQKPGGAAGSNPISSGAQTIQNQLQQLAGGQAGGNPVETIQNAISGGATTEKNKDENSQKNDANDEKESEGKKVTSEVMEATE</sequence>
<comment type="caution">
    <text evidence="3">The sequence shown here is derived from an EMBL/GenBank/DDBJ whole genome shotgun (WGS) entry which is preliminary data.</text>
</comment>
<evidence type="ECO:0000256" key="1">
    <source>
        <dbReference type="SAM" id="MobiDB-lite"/>
    </source>
</evidence>
<feature type="compositionally biased region" description="Polar residues" evidence="1">
    <location>
        <begin position="484"/>
        <end position="496"/>
    </location>
</feature>
<feature type="compositionally biased region" description="Low complexity" evidence="1">
    <location>
        <begin position="316"/>
        <end position="334"/>
    </location>
</feature>
<feature type="region of interest" description="Disordered" evidence="1">
    <location>
        <begin position="234"/>
        <end position="253"/>
    </location>
</feature>
<proteinExistence type="predicted"/>
<evidence type="ECO:0000313" key="3">
    <source>
        <dbReference type="EMBL" id="RZC37191.1"/>
    </source>
</evidence>
<dbReference type="Proteomes" id="UP000292052">
    <property type="component" value="Unassembled WGS sequence"/>
</dbReference>